<evidence type="ECO:0000313" key="2">
    <source>
        <dbReference type="EMBL" id="KAE8347515.1"/>
    </source>
</evidence>
<dbReference type="EMBL" id="NEXV01000612">
    <property type="protein sequence ID" value="PIG80456.1"/>
    <property type="molecule type" value="Genomic_DNA"/>
</dbReference>
<evidence type="ECO:0000313" key="3">
    <source>
        <dbReference type="EMBL" id="PIG80456.1"/>
    </source>
</evidence>
<reference evidence="3 4" key="1">
    <citation type="submission" date="2017-05" db="EMBL/GenBank/DDBJ databases">
        <title>Genome sequence for an aflatoxigenic pathogen of Argentinian peanut, Aspergillus arachidicola.</title>
        <authorList>
            <person name="Moore G."/>
            <person name="Beltz S.B."/>
            <person name="Mack B.M."/>
        </authorList>
    </citation>
    <scope>NUCLEOTIDE SEQUENCE [LARGE SCALE GENOMIC DNA]</scope>
    <source>
        <strain evidence="3 4">CBS 117610</strain>
    </source>
</reference>
<dbReference type="EMBL" id="ML737113">
    <property type="protein sequence ID" value="KAE8347515.1"/>
    <property type="molecule type" value="Genomic_DNA"/>
</dbReference>
<dbReference type="STRING" id="656916.A0A2G7FIM2"/>
<organism evidence="3 4">
    <name type="scientific">Aspergillus arachidicola</name>
    <dbReference type="NCBI Taxonomy" id="656916"/>
    <lineage>
        <taxon>Eukaryota</taxon>
        <taxon>Fungi</taxon>
        <taxon>Dikarya</taxon>
        <taxon>Ascomycota</taxon>
        <taxon>Pezizomycotina</taxon>
        <taxon>Eurotiomycetes</taxon>
        <taxon>Eurotiomycetidae</taxon>
        <taxon>Eurotiales</taxon>
        <taxon>Aspergillaceae</taxon>
        <taxon>Aspergillus</taxon>
        <taxon>Aspergillus subgen. Circumdati</taxon>
    </lineage>
</organism>
<proteinExistence type="predicted"/>
<evidence type="ECO:0000313" key="4">
    <source>
        <dbReference type="Proteomes" id="UP000231358"/>
    </source>
</evidence>
<feature type="region of interest" description="Disordered" evidence="1">
    <location>
        <begin position="34"/>
        <end position="86"/>
    </location>
</feature>
<gene>
    <name evidence="3" type="ORF">AARAC_001661</name>
    <name evidence="2" type="ORF">BDV24DRAFT_122256</name>
</gene>
<feature type="compositionally biased region" description="Low complexity" evidence="1">
    <location>
        <begin position="57"/>
        <end position="77"/>
    </location>
</feature>
<evidence type="ECO:0000256" key="1">
    <source>
        <dbReference type="SAM" id="MobiDB-lite"/>
    </source>
</evidence>
<dbReference type="OrthoDB" id="4449395at2759"/>
<name>A0A2G7FIM2_9EURO</name>
<dbReference type="Proteomes" id="UP000325558">
    <property type="component" value="Unassembled WGS sequence"/>
</dbReference>
<keyword evidence="4" id="KW-1185">Reference proteome</keyword>
<dbReference type="Proteomes" id="UP000231358">
    <property type="component" value="Unassembled WGS sequence"/>
</dbReference>
<dbReference type="AlphaFoldDB" id="A0A2G7FIM2"/>
<dbReference type="SUPFAM" id="SSF69322">
    <property type="entry name" value="Tricorn protease domain 2"/>
    <property type="match status" value="1"/>
</dbReference>
<protein>
    <submittedName>
        <fullName evidence="3">Uncharacterized protein</fullName>
    </submittedName>
</protein>
<sequence>MVSNIFTWFLYVANQVSDLSIQPIQPQARLRPGNQQVVVPPPSPTQPFDAGPPIIQTPTAEPSITPSPTTEPSITPSPTSPPPAEATEEFWDDIITGVYGIPPLLKIHDRAGNIKWSWGRDDVTQELPPYIRHCLYSDANDATEVKWIKNGTAIAAIYSDLVLMINHTPDNPETDKLITFAVCRQNEFLWNSHTLEPLPGDRVAVGTTGSNAWDGILVYNSSVDNPLVDEPLILQNITGLRAIHGMIWDEQEQMLWAAGTDAAADGSDPIPAYGTIQGYPYNATTGELEDTEEFMYRLPEAWDQETEWGPGYPWWCGPHDLVPIPNDRKFLMSQDRGLHAFDLNTREFFLDSKGVIDTYMRGFEVTTNDRKGFNRAGEYLELPESDLKGFSMAPDGSFVYVQSLWRLLRGNHTNLVVDGVRQQINLGDEIYRSRWFADIPGWPKPAA</sequence>
<reference evidence="2" key="2">
    <citation type="submission" date="2019-04" db="EMBL/GenBank/DDBJ databases">
        <title>Friends and foes A comparative genomics study of 23 Aspergillus species from section Flavi.</title>
        <authorList>
            <consortium name="DOE Joint Genome Institute"/>
            <person name="Kjaerbolling I."/>
            <person name="Vesth T."/>
            <person name="Frisvad J.C."/>
            <person name="Nybo J.L."/>
            <person name="Theobald S."/>
            <person name="Kildgaard S."/>
            <person name="Isbrandt T."/>
            <person name="Kuo A."/>
            <person name="Sato A."/>
            <person name="Lyhne E.K."/>
            <person name="Kogle M.E."/>
            <person name="Wiebenga A."/>
            <person name="Kun R.S."/>
            <person name="Lubbers R.J."/>
            <person name="Makela M.R."/>
            <person name="Barry K."/>
            <person name="Chovatia M."/>
            <person name="Clum A."/>
            <person name="Daum C."/>
            <person name="Haridas S."/>
            <person name="He G."/>
            <person name="LaButti K."/>
            <person name="Lipzen A."/>
            <person name="Mondo S."/>
            <person name="Riley R."/>
            <person name="Salamov A."/>
            <person name="Simmons B.A."/>
            <person name="Magnuson J.K."/>
            <person name="Henrissat B."/>
            <person name="Mortensen U.H."/>
            <person name="Larsen T.O."/>
            <person name="Devries R.P."/>
            <person name="Grigoriev I.V."/>
            <person name="Machida M."/>
            <person name="Baker S.E."/>
            <person name="Andersen M.R."/>
        </authorList>
    </citation>
    <scope>NUCLEOTIDE SEQUENCE</scope>
    <source>
        <strain evidence="2">CBS 117612</strain>
    </source>
</reference>
<accession>A0A2G7FIM2</accession>